<evidence type="ECO:0000313" key="2">
    <source>
        <dbReference type="EMBL" id="AWW30549.1"/>
    </source>
</evidence>
<evidence type="ECO:0000313" key="3">
    <source>
        <dbReference type="Proteomes" id="UP000248688"/>
    </source>
</evidence>
<dbReference type="KEGG" id="est:DN752_10665"/>
<protein>
    <recommendedName>
        <fullName evidence="1">Formyl transferase N-terminal domain-containing protein</fullName>
    </recommendedName>
</protein>
<name>A0A2Z4III8_9BACT</name>
<dbReference type="OrthoDB" id="9802815at2"/>
<gene>
    <name evidence="2" type="ORF">DN752_10665</name>
</gene>
<sequence length="267" mass="30309">MKIVIISECKAREMIVVNSILKFQPRAVVIQPKFTGVRPKKKRGFYSLANRVLGRIRYQALKSRLGEYRQDSPSILNRVPYDAKELNSPEGAEFLRRLSPDLLITCRAPLLSNEILRIPRLAAINIHYGIAPEYRGNDTLFWAMHNRDYRNIGGTIHHISPGVDTGNIIARVFPALLPGDDETSIDIKTSELLAKTLDQYLEKISNAKQLIPGVPQAKKGNNYRAAERTFGKSLRMMFQNLVGYQAFPSQEEIVETYFEEESISIFA</sequence>
<dbReference type="AlphaFoldDB" id="A0A2Z4III8"/>
<dbReference type="SUPFAM" id="SSF53328">
    <property type="entry name" value="Formyltransferase"/>
    <property type="match status" value="1"/>
</dbReference>
<dbReference type="InterPro" id="IPR036477">
    <property type="entry name" value="Formyl_transf_N_sf"/>
</dbReference>
<evidence type="ECO:0000259" key="1">
    <source>
        <dbReference type="Pfam" id="PF00551"/>
    </source>
</evidence>
<feature type="domain" description="Formyl transferase N-terminal" evidence="1">
    <location>
        <begin position="76"/>
        <end position="192"/>
    </location>
</feature>
<accession>A0A2Z4III8</accession>
<proteinExistence type="predicted"/>
<dbReference type="InterPro" id="IPR002376">
    <property type="entry name" value="Formyl_transf_N"/>
</dbReference>
<keyword evidence="3" id="KW-1185">Reference proteome</keyword>
<organism evidence="2 3">
    <name type="scientific">Echinicola strongylocentroti</name>
    <dbReference type="NCBI Taxonomy" id="1795355"/>
    <lineage>
        <taxon>Bacteria</taxon>
        <taxon>Pseudomonadati</taxon>
        <taxon>Bacteroidota</taxon>
        <taxon>Cytophagia</taxon>
        <taxon>Cytophagales</taxon>
        <taxon>Cyclobacteriaceae</taxon>
        <taxon>Echinicola</taxon>
    </lineage>
</organism>
<dbReference type="Pfam" id="PF00551">
    <property type="entry name" value="Formyl_trans_N"/>
    <property type="match status" value="1"/>
</dbReference>
<dbReference type="Proteomes" id="UP000248688">
    <property type="component" value="Chromosome"/>
</dbReference>
<dbReference type="CDD" id="cd08653">
    <property type="entry name" value="FMT_core_like_3"/>
    <property type="match status" value="1"/>
</dbReference>
<dbReference type="Gene3D" id="3.40.50.170">
    <property type="entry name" value="Formyl transferase, N-terminal domain"/>
    <property type="match status" value="1"/>
</dbReference>
<reference evidence="2 3" key="1">
    <citation type="submission" date="2018-06" db="EMBL/GenBank/DDBJ databases">
        <title>Echinicola strongylocentroti sp. nov., isolated from a sea urchin Strongylocentrotus intermedius.</title>
        <authorList>
            <person name="Bae S.S."/>
        </authorList>
    </citation>
    <scope>NUCLEOTIDE SEQUENCE [LARGE SCALE GENOMIC DNA]</scope>
    <source>
        <strain evidence="2 3">MEBiC08714</strain>
    </source>
</reference>
<dbReference type="EMBL" id="CP030041">
    <property type="protein sequence ID" value="AWW30549.1"/>
    <property type="molecule type" value="Genomic_DNA"/>
</dbReference>
<dbReference type="RefSeq" id="WP_112783930.1">
    <property type="nucleotide sequence ID" value="NZ_CP030041.1"/>
</dbReference>